<dbReference type="Proteomes" id="UP000295292">
    <property type="component" value="Unassembled WGS sequence"/>
</dbReference>
<dbReference type="PROSITE" id="PS51257">
    <property type="entry name" value="PROKAR_LIPOPROTEIN"/>
    <property type="match status" value="1"/>
</dbReference>
<dbReference type="EMBL" id="SNYV01000003">
    <property type="protein sequence ID" value="TDQ81716.1"/>
    <property type="molecule type" value="Genomic_DNA"/>
</dbReference>
<dbReference type="Pfam" id="PF07980">
    <property type="entry name" value="SusD_RagB"/>
    <property type="match status" value="1"/>
</dbReference>
<dbReference type="Pfam" id="PF14322">
    <property type="entry name" value="SusD-like_3"/>
    <property type="match status" value="1"/>
</dbReference>
<name>A0A4R6WS14_9SPHI</name>
<dbReference type="AlphaFoldDB" id="A0A4R6WS14"/>
<keyword evidence="3" id="KW-0732">Signal</keyword>
<keyword evidence="9" id="KW-1185">Reference proteome</keyword>
<evidence type="ECO:0000256" key="3">
    <source>
        <dbReference type="ARBA" id="ARBA00022729"/>
    </source>
</evidence>
<feature type="domain" description="RagB/SusD" evidence="6">
    <location>
        <begin position="357"/>
        <end position="475"/>
    </location>
</feature>
<organism evidence="8 9">
    <name type="scientific">Sphingobacterium yanglingense</name>
    <dbReference type="NCBI Taxonomy" id="1437280"/>
    <lineage>
        <taxon>Bacteria</taxon>
        <taxon>Pseudomonadati</taxon>
        <taxon>Bacteroidota</taxon>
        <taxon>Sphingobacteriia</taxon>
        <taxon>Sphingobacteriales</taxon>
        <taxon>Sphingobacteriaceae</taxon>
        <taxon>Sphingobacterium</taxon>
    </lineage>
</organism>
<evidence type="ECO:0000256" key="2">
    <source>
        <dbReference type="ARBA" id="ARBA00006275"/>
    </source>
</evidence>
<dbReference type="GO" id="GO:0009279">
    <property type="term" value="C:cell outer membrane"/>
    <property type="evidence" value="ECO:0007669"/>
    <property type="project" value="UniProtKB-SubCell"/>
</dbReference>
<dbReference type="InterPro" id="IPR011990">
    <property type="entry name" value="TPR-like_helical_dom_sf"/>
</dbReference>
<dbReference type="SUPFAM" id="SSF48452">
    <property type="entry name" value="TPR-like"/>
    <property type="match status" value="1"/>
</dbReference>
<proteinExistence type="inferred from homology"/>
<comment type="caution">
    <text evidence="8">The sequence shown here is derived from an EMBL/GenBank/DDBJ whole genome shotgun (WGS) entry which is preliminary data.</text>
</comment>
<evidence type="ECO:0000313" key="9">
    <source>
        <dbReference type="Proteomes" id="UP000295292"/>
    </source>
</evidence>
<evidence type="ECO:0000259" key="7">
    <source>
        <dbReference type="Pfam" id="PF14322"/>
    </source>
</evidence>
<comment type="subcellular location">
    <subcellularLocation>
        <location evidence="1">Cell outer membrane</location>
    </subcellularLocation>
</comment>
<evidence type="ECO:0000259" key="6">
    <source>
        <dbReference type="Pfam" id="PF07980"/>
    </source>
</evidence>
<dbReference type="InterPro" id="IPR012944">
    <property type="entry name" value="SusD_RagB_dom"/>
</dbReference>
<reference evidence="8 9" key="1">
    <citation type="submission" date="2019-03" db="EMBL/GenBank/DDBJ databases">
        <title>Genomic Encyclopedia of Archaeal and Bacterial Type Strains, Phase II (KMG-II): from individual species to whole genera.</title>
        <authorList>
            <person name="Goeker M."/>
        </authorList>
    </citation>
    <scope>NUCLEOTIDE SEQUENCE [LARGE SCALE GENOMIC DNA]</scope>
    <source>
        <strain evidence="8 9">DSM 28353</strain>
    </source>
</reference>
<keyword evidence="5" id="KW-0998">Cell outer membrane</keyword>
<gene>
    <name evidence="8" type="ORF">CLV99_0245</name>
</gene>
<evidence type="ECO:0000256" key="1">
    <source>
        <dbReference type="ARBA" id="ARBA00004442"/>
    </source>
</evidence>
<dbReference type="Gene3D" id="1.25.40.390">
    <property type="match status" value="1"/>
</dbReference>
<evidence type="ECO:0000313" key="8">
    <source>
        <dbReference type="EMBL" id="TDQ81716.1"/>
    </source>
</evidence>
<dbReference type="InterPro" id="IPR033985">
    <property type="entry name" value="SusD-like_N"/>
</dbReference>
<protein>
    <submittedName>
        <fullName evidence="8">SusD-like starch-binding protein associating with outer membrane</fullName>
    </submittedName>
</protein>
<evidence type="ECO:0000256" key="5">
    <source>
        <dbReference type="ARBA" id="ARBA00023237"/>
    </source>
</evidence>
<accession>A0A4R6WS14</accession>
<keyword evidence="4" id="KW-0472">Membrane</keyword>
<comment type="similarity">
    <text evidence="2">Belongs to the SusD family.</text>
</comment>
<feature type="domain" description="SusD-like N-terminal" evidence="7">
    <location>
        <begin position="98"/>
        <end position="228"/>
    </location>
</feature>
<dbReference type="OrthoDB" id="629561at2"/>
<dbReference type="RefSeq" id="WP_133582667.1">
    <property type="nucleotide sequence ID" value="NZ_SNYV01000003.1"/>
</dbReference>
<sequence>MKNILYVIVFALVGTLSSCEKFTEIEPKGRNLLNTASDLDLLLNDPYSGFSVVRTAPLTAGIYNLNIGILKKEPIKTFNYAVVFWDESIDRAALRPSCNIYEPIYSVIGKTCNPVIARADAAKGDRLLANRYKAEAYVLRAWFHYLAVNIFAKAYDPTTAATDGGVPYVLETDVISEPAKKYTVAEVYDFILKDLDNAFKLEALLNEGANQQRVGKSFAYAVQAKVHLSMRKFDQALIAARASLAINSQIDNHNNMLVDYPVTGVSPNPKGWARPTFSSKEDLFITPSVMYLTWYYPELLAQFDPNSVLYNYMPTQVNIPFSGDSGGSYFGMPGEKAVWTLGGTSSEVSGAGLTSIDMRLTEAECLMRAEDLTEAKEKLENIRKKRVLTDRYTVSTASSKMEVFTLLKQLHRSENFNTMKDLIDLKRWNTEPEFASALKRTILGDTYTLKPNSPLWIYPFPQNATSFNPELTQNY</sequence>
<evidence type="ECO:0000256" key="4">
    <source>
        <dbReference type="ARBA" id="ARBA00023136"/>
    </source>
</evidence>